<evidence type="ECO:0000313" key="2">
    <source>
        <dbReference type="EMBL" id="CAE7547673.1"/>
    </source>
</evidence>
<sequence>MNAANNCDAVMEQVSTRSRQESEETDVTMHVMQLVRSAGRGWQSEGSAAMLELDGIAAIGMGSNIKHRRRAAWVAFAVAHLIAAADRRQVTNDSLRRLMEMTHMKDLADKAWRARNEPMNFPSVTDPPGGSLSVGAQPAQAMPRAGTAEEMQSLARGLGALECCVQDPYMYVDANNFVLCAACNKHFTPEHLTTRRHLSYLDNKQGTVNWLLSERKPMCVILLQLSEQNRGVQANSYNPPEPEVPESIWGDSWGDAASSTAAQPLAGETPGSWEERAELAEPEIPRWSEHVELPPVPTNEENWDFAYWLVPSMVLGLRKDLLVFNEPIGLEEV</sequence>
<organism evidence="2 3">
    <name type="scientific">Symbiodinium pilosum</name>
    <name type="common">Dinoflagellate</name>
    <dbReference type="NCBI Taxonomy" id="2952"/>
    <lineage>
        <taxon>Eukaryota</taxon>
        <taxon>Sar</taxon>
        <taxon>Alveolata</taxon>
        <taxon>Dinophyceae</taxon>
        <taxon>Suessiales</taxon>
        <taxon>Symbiodiniaceae</taxon>
        <taxon>Symbiodinium</taxon>
    </lineage>
</organism>
<protein>
    <submittedName>
        <fullName evidence="2">Act1 protein</fullName>
    </submittedName>
</protein>
<evidence type="ECO:0000256" key="1">
    <source>
        <dbReference type="SAM" id="MobiDB-lite"/>
    </source>
</evidence>
<dbReference type="OrthoDB" id="417176at2759"/>
<keyword evidence="3" id="KW-1185">Reference proteome</keyword>
<reference evidence="2" key="1">
    <citation type="submission" date="2021-02" db="EMBL/GenBank/DDBJ databases">
        <authorList>
            <person name="Dougan E. K."/>
            <person name="Rhodes N."/>
            <person name="Thang M."/>
            <person name="Chan C."/>
        </authorList>
    </citation>
    <scope>NUCLEOTIDE SEQUENCE</scope>
</reference>
<feature type="region of interest" description="Disordered" evidence="1">
    <location>
        <begin position="1"/>
        <end position="26"/>
    </location>
</feature>
<gene>
    <name evidence="2" type="primary">act1</name>
    <name evidence="2" type="ORF">SPIL2461_LOCUS14530</name>
</gene>
<dbReference type="Proteomes" id="UP000649617">
    <property type="component" value="Unassembled WGS sequence"/>
</dbReference>
<name>A0A812TT68_SYMPI</name>
<evidence type="ECO:0000313" key="3">
    <source>
        <dbReference type="Proteomes" id="UP000649617"/>
    </source>
</evidence>
<comment type="caution">
    <text evidence="2">The sequence shown here is derived from an EMBL/GenBank/DDBJ whole genome shotgun (WGS) entry which is preliminary data.</text>
</comment>
<proteinExistence type="predicted"/>
<dbReference type="EMBL" id="CAJNIZ010033780">
    <property type="protein sequence ID" value="CAE7547673.1"/>
    <property type="molecule type" value="Genomic_DNA"/>
</dbReference>
<accession>A0A812TT68</accession>
<dbReference type="AlphaFoldDB" id="A0A812TT68"/>